<comment type="caution">
    <text evidence="4">The sequence shown here is derived from an EMBL/GenBank/DDBJ whole genome shotgun (WGS) entry which is preliminary data.</text>
</comment>
<dbReference type="EMBL" id="QAYG01000008">
    <property type="protein sequence ID" value="PTW59058.1"/>
    <property type="molecule type" value="Genomic_DNA"/>
</dbReference>
<reference evidence="4 5" key="1">
    <citation type="submission" date="2018-04" db="EMBL/GenBank/DDBJ databases">
        <title>Genomic Encyclopedia of Archaeal and Bacterial Type Strains, Phase II (KMG-II): from individual species to whole genera.</title>
        <authorList>
            <person name="Goeker M."/>
        </authorList>
    </citation>
    <scope>NUCLEOTIDE SEQUENCE [LARGE SCALE GENOMIC DNA]</scope>
    <source>
        <strain evidence="4 5">DSM 23382</strain>
    </source>
</reference>
<sequence length="133" mass="15128">MPGVEEQGRLRIDKWLWHARVTKSRSLAQKLVASGHVRLNKERVRGAAQQVRADDVLTVALERRVLILRIRALGHRRGPAAEARLLYEDLSPPPAPREERPAPVALRDAGTGRPTKRERRQLERFFDDGSDES</sequence>
<dbReference type="SUPFAM" id="SSF55174">
    <property type="entry name" value="Alpha-L RNA-binding motif"/>
    <property type="match status" value="1"/>
</dbReference>
<dbReference type="Pfam" id="PF01479">
    <property type="entry name" value="S4"/>
    <property type="match status" value="1"/>
</dbReference>
<dbReference type="CDD" id="cd00165">
    <property type="entry name" value="S4"/>
    <property type="match status" value="1"/>
</dbReference>
<organism evidence="4 5">
    <name type="scientific">Breoghania corrubedonensis</name>
    <dbReference type="NCBI Taxonomy" id="665038"/>
    <lineage>
        <taxon>Bacteria</taxon>
        <taxon>Pseudomonadati</taxon>
        <taxon>Pseudomonadota</taxon>
        <taxon>Alphaproteobacteria</taxon>
        <taxon>Hyphomicrobiales</taxon>
        <taxon>Stappiaceae</taxon>
        <taxon>Breoghania</taxon>
    </lineage>
</organism>
<evidence type="ECO:0000259" key="3">
    <source>
        <dbReference type="SMART" id="SM00363"/>
    </source>
</evidence>
<dbReference type="OrthoDB" id="9797176at2"/>
<dbReference type="RefSeq" id="WP_107991124.1">
    <property type="nucleotide sequence ID" value="NZ_QAYG01000008.1"/>
</dbReference>
<dbReference type="InterPro" id="IPR002942">
    <property type="entry name" value="S4_RNA-bd"/>
</dbReference>
<keyword evidence="4" id="KW-0346">Stress response</keyword>
<feature type="region of interest" description="Disordered" evidence="2">
    <location>
        <begin position="89"/>
        <end position="133"/>
    </location>
</feature>
<dbReference type="GO" id="GO:0003723">
    <property type="term" value="F:RNA binding"/>
    <property type="evidence" value="ECO:0007669"/>
    <property type="project" value="UniProtKB-KW"/>
</dbReference>
<proteinExistence type="predicted"/>
<dbReference type="SMART" id="SM00363">
    <property type="entry name" value="S4"/>
    <property type="match status" value="1"/>
</dbReference>
<dbReference type="InterPro" id="IPR036986">
    <property type="entry name" value="S4_RNA-bd_sf"/>
</dbReference>
<protein>
    <submittedName>
        <fullName evidence="4">Heat shock protein Hsp15</fullName>
    </submittedName>
</protein>
<keyword evidence="1" id="KW-0694">RNA-binding</keyword>
<dbReference type="Gene3D" id="3.10.290.10">
    <property type="entry name" value="RNA-binding S4 domain"/>
    <property type="match status" value="1"/>
</dbReference>
<dbReference type="Proteomes" id="UP000244081">
    <property type="component" value="Unassembled WGS sequence"/>
</dbReference>
<gene>
    <name evidence="4" type="ORF">C8N35_10894</name>
</gene>
<name>A0A2T5V5M6_9HYPH</name>
<accession>A0A2T5V5M6</accession>
<dbReference type="AlphaFoldDB" id="A0A2T5V5M6"/>
<dbReference type="PROSITE" id="PS50889">
    <property type="entry name" value="S4"/>
    <property type="match status" value="1"/>
</dbReference>
<keyword evidence="5" id="KW-1185">Reference proteome</keyword>
<evidence type="ECO:0000256" key="1">
    <source>
        <dbReference type="PROSITE-ProRule" id="PRU00182"/>
    </source>
</evidence>
<evidence type="ECO:0000313" key="5">
    <source>
        <dbReference type="Proteomes" id="UP000244081"/>
    </source>
</evidence>
<evidence type="ECO:0000256" key="2">
    <source>
        <dbReference type="SAM" id="MobiDB-lite"/>
    </source>
</evidence>
<feature type="domain" description="RNA-binding S4" evidence="3">
    <location>
        <begin position="10"/>
        <end position="71"/>
    </location>
</feature>
<evidence type="ECO:0000313" key="4">
    <source>
        <dbReference type="EMBL" id="PTW59058.1"/>
    </source>
</evidence>